<sequence>MSLHSETSAPKNPAESDPILQAQIANDELVQRVNQQITLDNFDSGDRQVLQQLVEGLGDPRGLVRLRFAETLGDIGEPATPFLAEALAHHSNVVVRRAAAKTLTLIADPSAVPNLLHAFLNDEDTVVRSSSAGALARTGEAAVPALLEILASDRHPEDTKGHAAWALAFIGSEATEHLYKALNSDSVDVRCAVIGAIAHVAQEQSDTKSCNVLISALTDPESVVRTEAASVLGQVNYPPAIPHLILALQDAEMEVRKAAVSSLGKTGDRTVIESLQAALNDEAQVVRTLAKLAIAQIERQSEDDGYGIT</sequence>
<gene>
    <name evidence="3" type="ORF">KME15_19350</name>
</gene>
<evidence type="ECO:0000313" key="4">
    <source>
        <dbReference type="Proteomes" id="UP000757435"/>
    </source>
</evidence>
<dbReference type="PANTHER" id="PTHR12697">
    <property type="entry name" value="PBS LYASE HEAT-LIKE PROTEIN"/>
    <property type="match status" value="1"/>
</dbReference>
<protein>
    <submittedName>
        <fullName evidence="3">HEAT repeat domain-containing protein</fullName>
    </submittedName>
</protein>
<dbReference type="SUPFAM" id="SSF48371">
    <property type="entry name" value="ARM repeat"/>
    <property type="match status" value="1"/>
</dbReference>
<reference evidence="3" key="1">
    <citation type="submission" date="2021-05" db="EMBL/GenBank/DDBJ databases">
        <authorList>
            <person name="Pietrasiak N."/>
            <person name="Ward R."/>
            <person name="Stajich J.E."/>
            <person name="Kurbessoian T."/>
        </authorList>
    </citation>
    <scope>NUCLEOTIDE SEQUENCE</scope>
    <source>
        <strain evidence="3">UHER 2000/2452</strain>
    </source>
</reference>
<keyword evidence="1" id="KW-0042">Antenna complex</keyword>
<dbReference type="SMART" id="SM00567">
    <property type="entry name" value="EZ_HEAT"/>
    <property type="match status" value="7"/>
</dbReference>
<accession>A0A951QDM4</accession>
<evidence type="ECO:0000313" key="3">
    <source>
        <dbReference type="EMBL" id="MBW4660836.1"/>
    </source>
</evidence>
<dbReference type="InterPro" id="IPR011989">
    <property type="entry name" value="ARM-like"/>
</dbReference>
<dbReference type="AlphaFoldDB" id="A0A951QDM4"/>
<comment type="caution">
    <text evidence="3">The sequence shown here is derived from an EMBL/GenBank/DDBJ whole genome shotgun (WGS) entry which is preliminary data.</text>
</comment>
<reference evidence="3" key="2">
    <citation type="journal article" date="2022" name="Microbiol. Resour. Announc.">
        <title>Metagenome Sequencing to Explore Phylogenomics of Terrestrial Cyanobacteria.</title>
        <authorList>
            <person name="Ward R.D."/>
            <person name="Stajich J.E."/>
            <person name="Johansen J.R."/>
            <person name="Huntemann M."/>
            <person name="Clum A."/>
            <person name="Foster B."/>
            <person name="Foster B."/>
            <person name="Roux S."/>
            <person name="Palaniappan K."/>
            <person name="Varghese N."/>
            <person name="Mukherjee S."/>
            <person name="Reddy T.B.K."/>
            <person name="Daum C."/>
            <person name="Copeland A."/>
            <person name="Chen I.A."/>
            <person name="Ivanova N.N."/>
            <person name="Kyrpides N.C."/>
            <person name="Shapiro N."/>
            <person name="Eloe-Fadrosh E.A."/>
            <person name="Pietrasiak N."/>
        </authorList>
    </citation>
    <scope>NUCLEOTIDE SEQUENCE</scope>
    <source>
        <strain evidence="3">UHER 2000/2452</strain>
    </source>
</reference>
<name>A0A951QDM4_9CYAN</name>
<organism evidence="3 4">
    <name type="scientific">Drouetiella hepatica Uher 2000/2452</name>
    <dbReference type="NCBI Taxonomy" id="904376"/>
    <lineage>
        <taxon>Bacteria</taxon>
        <taxon>Bacillati</taxon>
        <taxon>Cyanobacteriota</taxon>
        <taxon>Cyanophyceae</taxon>
        <taxon>Oculatellales</taxon>
        <taxon>Oculatellaceae</taxon>
        <taxon>Drouetiella</taxon>
    </lineage>
</organism>
<dbReference type="Gene3D" id="1.25.10.10">
    <property type="entry name" value="Leucine-rich Repeat Variant"/>
    <property type="match status" value="2"/>
</dbReference>
<dbReference type="GO" id="GO:0016491">
    <property type="term" value="F:oxidoreductase activity"/>
    <property type="evidence" value="ECO:0007669"/>
    <property type="project" value="TreeGrafter"/>
</dbReference>
<dbReference type="EMBL" id="JAHHHD010000026">
    <property type="protein sequence ID" value="MBW4660836.1"/>
    <property type="molecule type" value="Genomic_DNA"/>
</dbReference>
<dbReference type="Pfam" id="PF13646">
    <property type="entry name" value="HEAT_2"/>
    <property type="match status" value="2"/>
</dbReference>
<evidence type="ECO:0000256" key="2">
    <source>
        <dbReference type="ARBA" id="ARBA00022738"/>
    </source>
</evidence>
<dbReference type="InterPro" id="IPR016024">
    <property type="entry name" value="ARM-type_fold"/>
</dbReference>
<evidence type="ECO:0000256" key="1">
    <source>
        <dbReference type="ARBA" id="ARBA00022549"/>
    </source>
</evidence>
<keyword evidence="2" id="KW-0605">Phycobilisome</keyword>
<dbReference type="PANTHER" id="PTHR12697:SF5">
    <property type="entry name" value="DEOXYHYPUSINE HYDROXYLASE"/>
    <property type="match status" value="1"/>
</dbReference>
<dbReference type="Proteomes" id="UP000757435">
    <property type="component" value="Unassembled WGS sequence"/>
</dbReference>
<dbReference type="InterPro" id="IPR004155">
    <property type="entry name" value="PBS_lyase_HEAT"/>
</dbReference>
<dbReference type="GO" id="GO:0030089">
    <property type="term" value="C:phycobilisome"/>
    <property type="evidence" value="ECO:0007669"/>
    <property type="project" value="UniProtKB-KW"/>
</dbReference>
<proteinExistence type="predicted"/>